<evidence type="ECO:0000313" key="2">
    <source>
        <dbReference type="Proteomes" id="UP000289738"/>
    </source>
</evidence>
<sequence length="141" mass="14875">MLRNPGLSWEKAASSGAKMVRPPDLMVMSCEVSWLINCVVFMSLMNVLKDPPLVRIPRMSTAEVGGGGFDCCGGAPIGERAAKVVEHMREDISTSANGFDKSSGAGVFSLSDLGAGAEAGAVEDTKEYEGIKTLSTRYIAN</sequence>
<keyword evidence="2" id="KW-1185">Reference proteome</keyword>
<reference evidence="1 2" key="1">
    <citation type="submission" date="2019-01" db="EMBL/GenBank/DDBJ databases">
        <title>Sequencing of cultivated peanut Arachis hypogaea provides insights into genome evolution and oil improvement.</title>
        <authorList>
            <person name="Chen X."/>
        </authorList>
    </citation>
    <scope>NUCLEOTIDE SEQUENCE [LARGE SCALE GENOMIC DNA]</scope>
    <source>
        <strain evidence="2">cv. Fuhuasheng</strain>
        <tissue evidence="1">Leaves</tissue>
    </source>
</reference>
<name>A0A444Y7W0_ARAHY</name>
<protein>
    <submittedName>
        <fullName evidence="1">Uncharacterized protein</fullName>
    </submittedName>
</protein>
<gene>
    <name evidence="1" type="ORF">Ahy_B08g094101</name>
</gene>
<dbReference type="Proteomes" id="UP000289738">
    <property type="component" value="Chromosome B08"/>
</dbReference>
<organism evidence="1 2">
    <name type="scientific">Arachis hypogaea</name>
    <name type="common">Peanut</name>
    <dbReference type="NCBI Taxonomy" id="3818"/>
    <lineage>
        <taxon>Eukaryota</taxon>
        <taxon>Viridiplantae</taxon>
        <taxon>Streptophyta</taxon>
        <taxon>Embryophyta</taxon>
        <taxon>Tracheophyta</taxon>
        <taxon>Spermatophyta</taxon>
        <taxon>Magnoliopsida</taxon>
        <taxon>eudicotyledons</taxon>
        <taxon>Gunneridae</taxon>
        <taxon>Pentapetalae</taxon>
        <taxon>rosids</taxon>
        <taxon>fabids</taxon>
        <taxon>Fabales</taxon>
        <taxon>Fabaceae</taxon>
        <taxon>Papilionoideae</taxon>
        <taxon>50 kb inversion clade</taxon>
        <taxon>dalbergioids sensu lato</taxon>
        <taxon>Dalbergieae</taxon>
        <taxon>Pterocarpus clade</taxon>
        <taxon>Arachis</taxon>
    </lineage>
</organism>
<dbReference type="EMBL" id="SDMP01000018">
    <property type="protein sequence ID" value="RYQ98028.1"/>
    <property type="molecule type" value="Genomic_DNA"/>
</dbReference>
<evidence type="ECO:0000313" key="1">
    <source>
        <dbReference type="EMBL" id="RYQ98028.1"/>
    </source>
</evidence>
<proteinExistence type="predicted"/>
<accession>A0A444Y7W0</accession>
<comment type="caution">
    <text evidence="1">The sequence shown here is derived from an EMBL/GenBank/DDBJ whole genome shotgun (WGS) entry which is preliminary data.</text>
</comment>
<dbReference type="AlphaFoldDB" id="A0A444Y7W0"/>